<evidence type="ECO:0000313" key="2">
    <source>
        <dbReference type="Proteomes" id="UP000761380"/>
    </source>
</evidence>
<dbReference type="EMBL" id="SVBY01000002">
    <property type="protein sequence ID" value="MBE6091620.1"/>
    <property type="molecule type" value="Genomic_DNA"/>
</dbReference>
<protein>
    <submittedName>
        <fullName evidence="1">Uncharacterized protein</fullName>
    </submittedName>
</protein>
<name>A0A927WKN2_SELRU</name>
<sequence>MKTYCVENLHEYMQSDWILDLLEREREDAEMDIRTNSWLFSMENKRMIYSDMYGDILRGENNFKNILDIGGIQFINKKMARNSQYELLDSLLCFLQNK</sequence>
<dbReference type="Proteomes" id="UP000761380">
    <property type="component" value="Unassembled WGS sequence"/>
</dbReference>
<organism evidence="1 2">
    <name type="scientific">Selenomonas ruminantium</name>
    <dbReference type="NCBI Taxonomy" id="971"/>
    <lineage>
        <taxon>Bacteria</taxon>
        <taxon>Bacillati</taxon>
        <taxon>Bacillota</taxon>
        <taxon>Negativicutes</taxon>
        <taxon>Selenomonadales</taxon>
        <taxon>Selenomonadaceae</taxon>
        <taxon>Selenomonas</taxon>
    </lineage>
</organism>
<reference evidence="1" key="1">
    <citation type="submission" date="2019-04" db="EMBL/GenBank/DDBJ databases">
        <title>Evolution of Biomass-Degrading Anaerobic Consortia Revealed by Metagenomics.</title>
        <authorList>
            <person name="Peng X."/>
        </authorList>
    </citation>
    <scope>NUCLEOTIDE SEQUENCE</scope>
    <source>
        <strain evidence="1">SIG240</strain>
    </source>
</reference>
<accession>A0A927WKN2</accession>
<evidence type="ECO:0000313" key="1">
    <source>
        <dbReference type="EMBL" id="MBE6091620.1"/>
    </source>
</evidence>
<dbReference type="AlphaFoldDB" id="A0A927WKN2"/>
<comment type="caution">
    <text evidence="1">The sequence shown here is derived from an EMBL/GenBank/DDBJ whole genome shotgun (WGS) entry which is preliminary data.</text>
</comment>
<proteinExistence type="predicted"/>
<gene>
    <name evidence="1" type="ORF">E7201_00350</name>
</gene>